<gene>
    <name evidence="2" type="ORF">PX52LOC_04303</name>
</gene>
<dbReference type="SUPFAM" id="SSF53300">
    <property type="entry name" value="vWA-like"/>
    <property type="match status" value="1"/>
</dbReference>
<dbReference type="AlphaFoldDB" id="A0A5C1AEW2"/>
<accession>A0A5C1AEW2</accession>
<dbReference type="InterPro" id="IPR036465">
    <property type="entry name" value="vWFA_dom_sf"/>
</dbReference>
<dbReference type="Pfam" id="PF01882">
    <property type="entry name" value="DUF58"/>
    <property type="match status" value="1"/>
</dbReference>
<evidence type="ECO:0000313" key="2">
    <source>
        <dbReference type="EMBL" id="QEL17320.1"/>
    </source>
</evidence>
<dbReference type="EMBL" id="CP042425">
    <property type="protein sequence ID" value="QEL17320.1"/>
    <property type="molecule type" value="Genomic_DNA"/>
</dbReference>
<organism evidence="2 3">
    <name type="scientific">Limnoglobus roseus</name>
    <dbReference type="NCBI Taxonomy" id="2598579"/>
    <lineage>
        <taxon>Bacteria</taxon>
        <taxon>Pseudomonadati</taxon>
        <taxon>Planctomycetota</taxon>
        <taxon>Planctomycetia</taxon>
        <taxon>Gemmatales</taxon>
        <taxon>Gemmataceae</taxon>
        <taxon>Limnoglobus</taxon>
    </lineage>
</organism>
<dbReference type="KEGG" id="lrs:PX52LOC_04303"/>
<protein>
    <recommendedName>
        <fullName evidence="1">DUF58 domain-containing protein</fullName>
    </recommendedName>
</protein>
<dbReference type="OrthoDB" id="9780819at2"/>
<feature type="domain" description="DUF58" evidence="1">
    <location>
        <begin position="54"/>
        <end position="258"/>
    </location>
</feature>
<name>A0A5C1AEW2_9BACT</name>
<dbReference type="Gene3D" id="3.40.50.410">
    <property type="entry name" value="von Willebrand factor, type A domain"/>
    <property type="match status" value="1"/>
</dbReference>
<evidence type="ECO:0000259" key="1">
    <source>
        <dbReference type="Pfam" id="PF01882"/>
    </source>
</evidence>
<dbReference type="Proteomes" id="UP000324974">
    <property type="component" value="Chromosome"/>
</dbReference>
<proteinExistence type="predicted"/>
<dbReference type="RefSeq" id="WP_149111948.1">
    <property type="nucleotide sequence ID" value="NZ_CP042425.1"/>
</dbReference>
<evidence type="ECO:0000313" key="3">
    <source>
        <dbReference type="Proteomes" id="UP000324974"/>
    </source>
</evidence>
<reference evidence="3" key="1">
    <citation type="submission" date="2019-08" db="EMBL/GenBank/DDBJ databases">
        <title>Limnoglobus roseus gen. nov., sp. nov., a novel freshwater planctomycete with a giant genome from the family Gemmataceae.</title>
        <authorList>
            <person name="Kulichevskaya I.S."/>
            <person name="Naumoff D.G."/>
            <person name="Miroshnikov K."/>
            <person name="Ivanova A."/>
            <person name="Philippov D.A."/>
            <person name="Hakobyan A."/>
            <person name="Rijpstra I.C."/>
            <person name="Sinninghe Damste J.S."/>
            <person name="Liesack W."/>
            <person name="Dedysh S.N."/>
        </authorList>
    </citation>
    <scope>NUCLEOTIDE SEQUENCE [LARGE SCALE GENOMIC DNA]</scope>
    <source>
        <strain evidence="3">PX52</strain>
    </source>
</reference>
<dbReference type="PANTHER" id="PTHR33608">
    <property type="entry name" value="BLL2464 PROTEIN"/>
    <property type="match status" value="1"/>
</dbReference>
<dbReference type="CDD" id="cd00198">
    <property type="entry name" value="vWFA"/>
    <property type="match status" value="1"/>
</dbReference>
<sequence length="301" mass="33657">MPESAPAVTDAPLLSPEFLRRLETLELVSKKIRAGRMKGDRLSRRKGRGSEFADFRPYSPGDDLRFLDWNLYGRLDKLFLRLFLEEEDLHVHLLVDTSESMTFGQPTKLRYAKQLAAALGFVGLVNLDRVAITAVGGQGVQMSPQYRGRPSLWRLIKFLDDLPTGGAGDFSAALRKFSIRTTGRGVVIVLSDFLDKGGYEEGFRYLLARNLDVYAVQILAAEEIDPGLVGDLKLTDAEDGDVAEVTISAPLLKRYQETLAAFRGGLSSFCNRRGMAYLFTSNQVPFEKLVLNYLRNRGLLR</sequence>
<dbReference type="PANTHER" id="PTHR33608:SF7">
    <property type="entry name" value="DUF58 DOMAIN-CONTAINING PROTEIN"/>
    <property type="match status" value="1"/>
</dbReference>
<dbReference type="InterPro" id="IPR002881">
    <property type="entry name" value="DUF58"/>
</dbReference>
<keyword evidence="3" id="KW-1185">Reference proteome</keyword>